<reference evidence="1" key="1">
    <citation type="submission" date="2021-06" db="EMBL/GenBank/DDBJ databases">
        <authorList>
            <person name="Kallberg Y."/>
            <person name="Tangrot J."/>
            <person name="Rosling A."/>
        </authorList>
    </citation>
    <scope>NUCLEOTIDE SEQUENCE</scope>
    <source>
        <strain evidence="1">IA702</strain>
    </source>
</reference>
<name>A0A9N9DV93_9GLOM</name>
<dbReference type="Proteomes" id="UP000789572">
    <property type="component" value="Unassembled WGS sequence"/>
</dbReference>
<dbReference type="EMBL" id="CAJVPJ010004158">
    <property type="protein sequence ID" value="CAG8649086.1"/>
    <property type="molecule type" value="Genomic_DNA"/>
</dbReference>
<keyword evidence="2" id="KW-1185">Reference proteome</keyword>
<gene>
    <name evidence="1" type="ORF">POCULU_LOCUS9850</name>
</gene>
<protein>
    <submittedName>
        <fullName evidence="1">2568_t:CDS:1</fullName>
    </submittedName>
</protein>
<evidence type="ECO:0000313" key="1">
    <source>
        <dbReference type="EMBL" id="CAG8649086.1"/>
    </source>
</evidence>
<evidence type="ECO:0000313" key="2">
    <source>
        <dbReference type="Proteomes" id="UP000789572"/>
    </source>
</evidence>
<dbReference type="AlphaFoldDB" id="A0A9N9DV93"/>
<sequence>DALMRLLVPRLKDDVRITQTITANMEKKHGSEYAALMKTILELGPPLGRR</sequence>
<organism evidence="1 2">
    <name type="scientific">Paraglomus occultum</name>
    <dbReference type="NCBI Taxonomy" id="144539"/>
    <lineage>
        <taxon>Eukaryota</taxon>
        <taxon>Fungi</taxon>
        <taxon>Fungi incertae sedis</taxon>
        <taxon>Mucoromycota</taxon>
        <taxon>Glomeromycotina</taxon>
        <taxon>Glomeromycetes</taxon>
        <taxon>Paraglomerales</taxon>
        <taxon>Paraglomeraceae</taxon>
        <taxon>Paraglomus</taxon>
    </lineage>
</organism>
<feature type="non-terminal residue" evidence="1">
    <location>
        <position position="1"/>
    </location>
</feature>
<accession>A0A9N9DV93</accession>
<comment type="caution">
    <text evidence="1">The sequence shown here is derived from an EMBL/GenBank/DDBJ whole genome shotgun (WGS) entry which is preliminary data.</text>
</comment>
<proteinExistence type="predicted"/>